<sequence length="681" mass="75347">MYQENEVGAKLEKNKFEASISELKKKTFVSFTEIENYGESGVTPEYLEAHRRSLDDPEDFWGHVAQELEWTKPWERVIDNSNPPFTKWWVGGEMSVCHNAVDRHVAAGKGEQLALVHDSPLTDTVRKITYSEVKEQVSRLAGKLAELGVTRGSRVLIYMPLIPEAIFAMLATNRIGAIHSVVFGGFAARELRTRIEHAEPTVIIAASCGVEPNKIVRYKDILDEALCQSGHQPTKCIIYQRRRVLECVLEPGRDISWEEALEAEPVPCVPVEANEPLYILYTSGTTSAPKGVQRPCGHAAILCWTMRTVYGLKKGVWWAASDLGWVVGHSYICYGPLLAGITSVLYEGKPDRTPDPGQYFRIIEQHRVNALFTIPTACRVLKRADPNAKYARRYCSKSLKTIFMAGEHCDQDIRQWAERIFGVPVLNHYWQTESGSPITAACLGYGVKAVPPHSAGYAVPGYDIRALREDGQECQAGEVGRLVAKLPLPPGFASTLWQADSRYKETYFESYPGYYDTQDAGWISTEGAVWVVSRADDVINVAGHRLSTAALEDVVLRHARVADAVVVGAPDPTKGDVPLCLYVMRPPQDNEEIVAESTVTQELIALVRHLIGPIAAFRKAIAVPALPRTRSGKALRGAIAKLARSQLIKLPSTIEDPTVFGEIKTALQKCGYAVDAPDPEL</sequence>
<evidence type="ECO:0000256" key="1">
    <source>
        <dbReference type="ARBA" id="ARBA00006432"/>
    </source>
</evidence>
<dbReference type="Pfam" id="PF16177">
    <property type="entry name" value="ACAS_N"/>
    <property type="match status" value="1"/>
</dbReference>
<dbReference type="InterPro" id="IPR000873">
    <property type="entry name" value="AMP-dep_synth/lig_dom"/>
</dbReference>
<dbReference type="EMBL" id="CADEBC010000479">
    <property type="protein sequence ID" value="CAB3233856.1"/>
    <property type="molecule type" value="Genomic_DNA"/>
</dbReference>
<dbReference type="EMBL" id="CADEBD010000306">
    <property type="protein sequence ID" value="CAB3238111.1"/>
    <property type="molecule type" value="Genomic_DNA"/>
</dbReference>
<dbReference type="GO" id="GO:0003987">
    <property type="term" value="F:acetate-CoA ligase activity"/>
    <property type="evidence" value="ECO:0007669"/>
    <property type="project" value="UniProtKB-EC"/>
</dbReference>
<evidence type="ECO:0000259" key="7">
    <source>
        <dbReference type="Pfam" id="PF13193"/>
    </source>
</evidence>
<organism evidence="10 12">
    <name type="scientific">Arctia plantaginis</name>
    <name type="common">Wood tiger moth</name>
    <name type="synonym">Phalaena plantaginis</name>
    <dbReference type="NCBI Taxonomy" id="874455"/>
    <lineage>
        <taxon>Eukaryota</taxon>
        <taxon>Metazoa</taxon>
        <taxon>Ecdysozoa</taxon>
        <taxon>Arthropoda</taxon>
        <taxon>Hexapoda</taxon>
        <taxon>Insecta</taxon>
        <taxon>Pterygota</taxon>
        <taxon>Neoptera</taxon>
        <taxon>Endopterygota</taxon>
        <taxon>Lepidoptera</taxon>
        <taxon>Glossata</taxon>
        <taxon>Ditrysia</taxon>
        <taxon>Noctuoidea</taxon>
        <taxon>Erebidae</taxon>
        <taxon>Arctiinae</taxon>
        <taxon>Arctia</taxon>
    </lineage>
</organism>
<dbReference type="InterPro" id="IPR032387">
    <property type="entry name" value="ACAS_N"/>
</dbReference>
<dbReference type="Pfam" id="PF13193">
    <property type="entry name" value="AMP-binding_C"/>
    <property type="match status" value="1"/>
</dbReference>
<evidence type="ECO:0000313" key="9">
    <source>
        <dbReference type="EMBL" id="CAB3233856.1"/>
    </source>
</evidence>
<dbReference type="Proteomes" id="UP000494106">
    <property type="component" value="Unassembled WGS sequence"/>
</dbReference>
<comment type="similarity">
    <text evidence="1">Belongs to the ATP-dependent AMP-binding enzyme family.</text>
</comment>
<dbReference type="GO" id="GO:0050218">
    <property type="term" value="F:propionate-CoA ligase activity"/>
    <property type="evidence" value="ECO:0007669"/>
    <property type="project" value="TreeGrafter"/>
</dbReference>
<evidence type="ECO:0000313" key="11">
    <source>
        <dbReference type="Proteomes" id="UP000494106"/>
    </source>
</evidence>
<evidence type="ECO:0000256" key="2">
    <source>
        <dbReference type="ARBA" id="ARBA00013275"/>
    </source>
</evidence>
<dbReference type="AlphaFoldDB" id="A0A8S1A0M9"/>
<gene>
    <name evidence="9" type="ORF">APLA_LOCUS5448</name>
    <name evidence="10" type="ORF">APLA_LOCUS8040</name>
</gene>
<dbReference type="Proteomes" id="UP000494256">
    <property type="component" value="Unassembled WGS sequence"/>
</dbReference>
<evidence type="ECO:0000313" key="12">
    <source>
        <dbReference type="Proteomes" id="UP000494256"/>
    </source>
</evidence>
<dbReference type="EC" id="6.2.1.1" evidence="2"/>
<proteinExistence type="inferred from homology"/>
<dbReference type="OrthoDB" id="1706066at2759"/>
<evidence type="ECO:0000256" key="3">
    <source>
        <dbReference type="ARBA" id="ARBA00040004"/>
    </source>
</evidence>
<evidence type="ECO:0000256" key="5">
    <source>
        <dbReference type="ARBA" id="ARBA00047935"/>
    </source>
</evidence>
<dbReference type="PANTHER" id="PTHR43347">
    <property type="entry name" value="ACYL-COA SYNTHETASE"/>
    <property type="match status" value="1"/>
</dbReference>
<dbReference type="Pfam" id="PF00501">
    <property type="entry name" value="AMP-binding"/>
    <property type="match status" value="1"/>
</dbReference>
<keyword evidence="11" id="KW-1185">Reference proteome</keyword>
<protein>
    <recommendedName>
        <fullName evidence="3">Acyl-CoA synthetase short-chain family member 3, mitochondrial</fullName>
        <ecNumber evidence="2">6.2.1.1</ecNumber>
    </recommendedName>
    <alternativeName>
        <fullName evidence="4">Acetate--CoA ligase 3</fullName>
    </alternativeName>
</protein>
<evidence type="ECO:0000259" key="6">
    <source>
        <dbReference type="Pfam" id="PF00501"/>
    </source>
</evidence>
<evidence type="ECO:0000259" key="8">
    <source>
        <dbReference type="Pfam" id="PF16177"/>
    </source>
</evidence>
<dbReference type="PROSITE" id="PS00455">
    <property type="entry name" value="AMP_BINDING"/>
    <property type="match status" value="1"/>
</dbReference>
<evidence type="ECO:0000313" key="10">
    <source>
        <dbReference type="EMBL" id="CAB3238111.1"/>
    </source>
</evidence>
<feature type="domain" description="Acetyl-coenzyme A synthetase N-terminal" evidence="8">
    <location>
        <begin position="46"/>
        <end position="100"/>
    </location>
</feature>
<dbReference type="InterPro" id="IPR025110">
    <property type="entry name" value="AMP-bd_C"/>
</dbReference>
<comment type="caution">
    <text evidence="10">The sequence shown here is derived from an EMBL/GenBank/DDBJ whole genome shotgun (WGS) entry which is preliminary data.</text>
</comment>
<comment type="catalytic activity">
    <reaction evidence="5">
        <text>butanoate + ATP + CoA = butanoyl-CoA + AMP + diphosphate</text>
        <dbReference type="Rhea" id="RHEA:46172"/>
        <dbReference type="ChEBI" id="CHEBI:17968"/>
        <dbReference type="ChEBI" id="CHEBI:30616"/>
        <dbReference type="ChEBI" id="CHEBI:33019"/>
        <dbReference type="ChEBI" id="CHEBI:57287"/>
        <dbReference type="ChEBI" id="CHEBI:57371"/>
        <dbReference type="ChEBI" id="CHEBI:456215"/>
    </reaction>
    <physiologicalReaction direction="left-to-right" evidence="5">
        <dbReference type="Rhea" id="RHEA:46173"/>
    </physiologicalReaction>
</comment>
<dbReference type="Gene3D" id="3.40.50.12780">
    <property type="entry name" value="N-terminal domain of ligase-like"/>
    <property type="match status" value="1"/>
</dbReference>
<dbReference type="Gene3D" id="3.30.300.30">
    <property type="match status" value="1"/>
</dbReference>
<dbReference type="PANTHER" id="PTHR43347:SF3">
    <property type="entry name" value="ACYL-COA SYNTHETASE SHORT-CHAIN FAMILY MEMBER 3, MITOCHONDRIAL"/>
    <property type="match status" value="1"/>
</dbReference>
<accession>A0A8S1A0M9</accession>
<dbReference type="InterPro" id="IPR042099">
    <property type="entry name" value="ANL_N_sf"/>
</dbReference>
<dbReference type="SUPFAM" id="SSF56801">
    <property type="entry name" value="Acetyl-CoA synthetase-like"/>
    <property type="match status" value="1"/>
</dbReference>
<dbReference type="InterPro" id="IPR020845">
    <property type="entry name" value="AMP-binding_CS"/>
</dbReference>
<reference evidence="11 12" key="1">
    <citation type="submission" date="2020-04" db="EMBL/GenBank/DDBJ databases">
        <authorList>
            <person name="Wallbank WR R."/>
            <person name="Pardo Diaz C."/>
            <person name="Kozak K."/>
            <person name="Martin S."/>
            <person name="Jiggins C."/>
            <person name="Moest M."/>
            <person name="Warren A I."/>
            <person name="Byers J.R.P. K."/>
            <person name="Montejo-Kovacevich G."/>
            <person name="Yen C E."/>
        </authorList>
    </citation>
    <scope>NUCLEOTIDE SEQUENCE [LARGE SCALE GENOMIC DNA]</scope>
</reference>
<feature type="domain" description="AMP-dependent synthetase/ligase" evidence="6">
    <location>
        <begin position="104"/>
        <end position="485"/>
    </location>
</feature>
<dbReference type="InterPro" id="IPR045851">
    <property type="entry name" value="AMP-bd_C_sf"/>
</dbReference>
<feature type="domain" description="AMP-binding enzyme C-terminal" evidence="7">
    <location>
        <begin position="551"/>
        <end position="633"/>
    </location>
</feature>
<evidence type="ECO:0000256" key="4">
    <source>
        <dbReference type="ARBA" id="ARBA00042755"/>
    </source>
</evidence>
<name>A0A8S1A0M9_ARCPL</name>
<dbReference type="GO" id="GO:0005759">
    <property type="term" value="C:mitochondrial matrix"/>
    <property type="evidence" value="ECO:0007669"/>
    <property type="project" value="TreeGrafter"/>
</dbReference>